<keyword evidence="4" id="KW-1185">Reference proteome</keyword>
<feature type="transmembrane region" description="Helical" evidence="2">
    <location>
        <begin position="97"/>
        <end position="120"/>
    </location>
</feature>
<feature type="transmembrane region" description="Helical" evidence="2">
    <location>
        <begin position="200"/>
        <end position="221"/>
    </location>
</feature>
<evidence type="ECO:0008006" key="5">
    <source>
        <dbReference type="Google" id="ProtNLM"/>
    </source>
</evidence>
<comment type="similarity">
    <text evidence="1">Belongs to the multi antimicrobial extrusion (MATE) (TC 2.A.66.1) family.</text>
</comment>
<evidence type="ECO:0000256" key="1">
    <source>
        <dbReference type="ARBA" id="ARBA00010199"/>
    </source>
</evidence>
<evidence type="ECO:0000313" key="3">
    <source>
        <dbReference type="EMBL" id="KAF2293104.1"/>
    </source>
</evidence>
<keyword evidence="2" id="KW-0812">Transmembrane</keyword>
<protein>
    <recommendedName>
        <fullName evidence="5">Polysaccharide biosynthesis protein C-terminal domain-containing protein</fullName>
    </recommendedName>
</protein>
<feature type="transmembrane region" description="Helical" evidence="2">
    <location>
        <begin position="66"/>
        <end position="85"/>
    </location>
</feature>
<dbReference type="InterPro" id="IPR002528">
    <property type="entry name" value="MATE_fam"/>
</dbReference>
<organism evidence="3 4">
    <name type="scientific">Hevea brasiliensis</name>
    <name type="common">Para rubber tree</name>
    <name type="synonym">Siphonia brasiliensis</name>
    <dbReference type="NCBI Taxonomy" id="3981"/>
    <lineage>
        <taxon>Eukaryota</taxon>
        <taxon>Viridiplantae</taxon>
        <taxon>Streptophyta</taxon>
        <taxon>Embryophyta</taxon>
        <taxon>Tracheophyta</taxon>
        <taxon>Spermatophyta</taxon>
        <taxon>Magnoliopsida</taxon>
        <taxon>eudicotyledons</taxon>
        <taxon>Gunneridae</taxon>
        <taxon>Pentapetalae</taxon>
        <taxon>rosids</taxon>
        <taxon>fabids</taxon>
        <taxon>Malpighiales</taxon>
        <taxon>Euphorbiaceae</taxon>
        <taxon>Crotonoideae</taxon>
        <taxon>Micrandreae</taxon>
        <taxon>Hevea</taxon>
    </lineage>
</organism>
<dbReference type="EMBL" id="JAAGAX010000014">
    <property type="protein sequence ID" value="KAF2293104.1"/>
    <property type="molecule type" value="Genomic_DNA"/>
</dbReference>
<dbReference type="Pfam" id="PF01554">
    <property type="entry name" value="MatE"/>
    <property type="match status" value="1"/>
</dbReference>
<gene>
    <name evidence="3" type="ORF">GH714_036773</name>
</gene>
<dbReference type="GO" id="GO:0015297">
    <property type="term" value="F:antiporter activity"/>
    <property type="evidence" value="ECO:0007669"/>
    <property type="project" value="InterPro"/>
</dbReference>
<feature type="transmembrane region" description="Helical" evidence="2">
    <location>
        <begin position="170"/>
        <end position="194"/>
    </location>
</feature>
<name>A0A6A6KX21_HEVBR</name>
<dbReference type="AlphaFoldDB" id="A0A6A6KX21"/>
<feature type="transmembrane region" description="Helical" evidence="2">
    <location>
        <begin position="140"/>
        <end position="158"/>
    </location>
</feature>
<accession>A0A6A6KX21</accession>
<evidence type="ECO:0000256" key="2">
    <source>
        <dbReference type="SAM" id="Phobius"/>
    </source>
</evidence>
<proteinExistence type="inferred from homology"/>
<dbReference type="GO" id="GO:0016020">
    <property type="term" value="C:membrane"/>
    <property type="evidence" value="ECO:0007669"/>
    <property type="project" value="InterPro"/>
</dbReference>
<dbReference type="PANTHER" id="PTHR11206">
    <property type="entry name" value="MULTIDRUG RESISTANCE PROTEIN"/>
    <property type="match status" value="1"/>
</dbReference>
<feature type="transmembrane region" description="Helical" evidence="2">
    <location>
        <begin position="20"/>
        <end position="46"/>
    </location>
</feature>
<evidence type="ECO:0000313" key="4">
    <source>
        <dbReference type="Proteomes" id="UP000467840"/>
    </source>
</evidence>
<comment type="caution">
    <text evidence="3">The sequence shown here is derived from an EMBL/GenBank/DDBJ whole genome shotgun (WGS) entry which is preliminary data.</text>
</comment>
<keyword evidence="2" id="KW-0472">Membrane</keyword>
<keyword evidence="2" id="KW-1133">Transmembrane helix</keyword>
<dbReference type="Proteomes" id="UP000467840">
    <property type="component" value="Chromosome 13"/>
</dbReference>
<reference evidence="3 4" key="1">
    <citation type="journal article" date="2020" name="Mol. Plant">
        <title>The Chromosome-Based Rubber Tree Genome Provides New Insights into Spurge Genome Evolution and Rubber Biosynthesis.</title>
        <authorList>
            <person name="Liu J."/>
            <person name="Shi C."/>
            <person name="Shi C.C."/>
            <person name="Li W."/>
            <person name="Zhang Q.J."/>
            <person name="Zhang Y."/>
            <person name="Li K."/>
            <person name="Lu H.F."/>
            <person name="Shi C."/>
            <person name="Zhu S.T."/>
            <person name="Xiao Z.Y."/>
            <person name="Nan H."/>
            <person name="Yue Y."/>
            <person name="Zhu X.G."/>
            <person name="Wu Y."/>
            <person name="Hong X.N."/>
            <person name="Fan G.Y."/>
            <person name="Tong Y."/>
            <person name="Zhang D."/>
            <person name="Mao C.L."/>
            <person name="Liu Y.L."/>
            <person name="Hao S.J."/>
            <person name="Liu W.Q."/>
            <person name="Lv M.Q."/>
            <person name="Zhang H.B."/>
            <person name="Liu Y."/>
            <person name="Hu-Tang G.R."/>
            <person name="Wang J.P."/>
            <person name="Wang J.H."/>
            <person name="Sun Y.H."/>
            <person name="Ni S.B."/>
            <person name="Chen W.B."/>
            <person name="Zhang X.C."/>
            <person name="Jiao Y.N."/>
            <person name="Eichler E.E."/>
            <person name="Li G.H."/>
            <person name="Liu X."/>
            <person name="Gao L.Z."/>
        </authorList>
    </citation>
    <scope>NUCLEOTIDE SEQUENCE [LARGE SCALE GENOMIC DNA]</scope>
    <source>
        <strain evidence="4">cv. GT1</strain>
        <tissue evidence="3">Leaf</tissue>
    </source>
</reference>
<dbReference type="GO" id="GO:0042910">
    <property type="term" value="F:xenobiotic transmembrane transporter activity"/>
    <property type="evidence" value="ECO:0007669"/>
    <property type="project" value="InterPro"/>
</dbReference>
<sequence>MVKLIIRVGGLIDRTKRKRFGFHFSSLLGNASLELWYFTAVILMVGWLDNPEIAVDAVSICMNLQLWALMIALGFNAAISVRVSNELGAGNPKVAKFSVVVTVLTSTIIGVVFTALILVTKNDFPKVFTGKPAVMKEASKLGYFLAATIFLNSIQPVLHGVAVGAGWQLLVAFINTGCYYIIGLPIGAVLGYKINLGVKGIWSGMLAGCVLQIIILTFVFLRTNWNKESYIIMHALKAEERIRTWGGSEEPQQSSSEHNMNE</sequence>